<protein>
    <submittedName>
        <fullName evidence="8">E3 ubiquitin-protein ligase PRT1-like protein</fullName>
    </submittedName>
</protein>
<evidence type="ECO:0000259" key="6">
    <source>
        <dbReference type="PROSITE" id="PS50089"/>
    </source>
</evidence>
<dbReference type="AlphaFoldDB" id="A0A833QK26"/>
<keyword evidence="3" id="KW-0862">Zinc</keyword>
<dbReference type="InterPro" id="IPR043145">
    <property type="entry name" value="Znf_ZZ_sf"/>
</dbReference>
<dbReference type="GO" id="GO:0043161">
    <property type="term" value="P:proteasome-mediated ubiquitin-dependent protein catabolic process"/>
    <property type="evidence" value="ECO:0007669"/>
    <property type="project" value="TreeGrafter"/>
</dbReference>
<feature type="region of interest" description="Disordered" evidence="5">
    <location>
        <begin position="348"/>
        <end position="373"/>
    </location>
</feature>
<feature type="domain" description="RING-type" evidence="6">
    <location>
        <begin position="26"/>
        <end position="66"/>
    </location>
</feature>
<dbReference type="PROSITE" id="PS50089">
    <property type="entry name" value="ZF_RING_2"/>
    <property type="match status" value="2"/>
</dbReference>
<dbReference type="InterPro" id="IPR001841">
    <property type="entry name" value="Znf_RING"/>
</dbReference>
<dbReference type="Proteomes" id="UP000623129">
    <property type="component" value="Unassembled WGS sequence"/>
</dbReference>
<sequence length="373" mass="41836">MANAGGDKVSDEIHLKDDYSTYLFQCCVCLDLLYKPIVLPCGHISCFWCVHQAMQGVQESHCAVCRQPYYHFPSICQLLHLLLLKLEPVASMRRDREVMEEEKNRRIQSPQFVGQVALPNSETENSSSTNEGITSTDLQLVTENSSAHGLSKKITLDDALCCLCNELLYLPSVLNCGHVYCEACMASMAGEKMECKVCGVLHPGQFPNVCLDLDHFLEETFPEEYASRRQTALVKKSQHQNGDASSSAQGDCTSKKKVDASRFLDDESIHFGVGCDNCGLYPIKGKRYKCMDCKEKIGFDLCESCYSTKSKLPGRFNQQHTSDHRFKLDDSQLLSRFLIQTAAAGNFEEELDEEENVDQDGGNDENPNQFEDI</sequence>
<reference evidence="8" key="1">
    <citation type="submission" date="2020-01" db="EMBL/GenBank/DDBJ databases">
        <title>Genome sequence of Kobresia littledalei, the first chromosome-level genome in the family Cyperaceae.</title>
        <authorList>
            <person name="Qu G."/>
        </authorList>
    </citation>
    <scope>NUCLEOTIDE SEQUENCE</scope>
    <source>
        <strain evidence="8">C.B.Clarke</strain>
        <tissue evidence="8">Leaf</tissue>
    </source>
</reference>
<comment type="caution">
    <text evidence="8">The sequence shown here is derived from an EMBL/GenBank/DDBJ whole genome shotgun (WGS) entry which is preliminary data.</text>
</comment>
<keyword evidence="1" id="KW-0479">Metal-binding</keyword>
<accession>A0A833QK26</accession>
<evidence type="ECO:0000256" key="5">
    <source>
        <dbReference type="SAM" id="MobiDB-lite"/>
    </source>
</evidence>
<evidence type="ECO:0000313" key="8">
    <source>
        <dbReference type="EMBL" id="KAF3328075.1"/>
    </source>
</evidence>
<dbReference type="Pfam" id="PF00569">
    <property type="entry name" value="ZZ"/>
    <property type="match status" value="1"/>
</dbReference>
<evidence type="ECO:0000259" key="7">
    <source>
        <dbReference type="PROSITE" id="PS50135"/>
    </source>
</evidence>
<dbReference type="OrthoDB" id="6270329at2759"/>
<feature type="compositionally biased region" description="Acidic residues" evidence="5">
    <location>
        <begin position="348"/>
        <end position="363"/>
    </location>
</feature>
<feature type="domain" description="RING-type" evidence="6">
    <location>
        <begin position="161"/>
        <end position="198"/>
    </location>
</feature>
<evidence type="ECO:0000256" key="3">
    <source>
        <dbReference type="ARBA" id="ARBA00022833"/>
    </source>
</evidence>
<feature type="compositionally biased region" description="Polar residues" evidence="5">
    <location>
        <begin position="239"/>
        <end position="252"/>
    </location>
</feature>
<evidence type="ECO:0000256" key="1">
    <source>
        <dbReference type="ARBA" id="ARBA00022723"/>
    </source>
</evidence>
<dbReference type="EMBL" id="SWLB01000016">
    <property type="protein sequence ID" value="KAF3328075.1"/>
    <property type="molecule type" value="Genomic_DNA"/>
</dbReference>
<dbReference type="SMART" id="SM00184">
    <property type="entry name" value="RING"/>
    <property type="match status" value="2"/>
</dbReference>
<evidence type="ECO:0000256" key="2">
    <source>
        <dbReference type="ARBA" id="ARBA00022771"/>
    </source>
</evidence>
<keyword evidence="2 4" id="KW-0863">Zinc-finger</keyword>
<evidence type="ECO:0000313" key="9">
    <source>
        <dbReference type="Proteomes" id="UP000623129"/>
    </source>
</evidence>
<organism evidence="8 9">
    <name type="scientific">Carex littledalei</name>
    <dbReference type="NCBI Taxonomy" id="544730"/>
    <lineage>
        <taxon>Eukaryota</taxon>
        <taxon>Viridiplantae</taxon>
        <taxon>Streptophyta</taxon>
        <taxon>Embryophyta</taxon>
        <taxon>Tracheophyta</taxon>
        <taxon>Spermatophyta</taxon>
        <taxon>Magnoliopsida</taxon>
        <taxon>Liliopsida</taxon>
        <taxon>Poales</taxon>
        <taxon>Cyperaceae</taxon>
        <taxon>Cyperoideae</taxon>
        <taxon>Cariceae</taxon>
        <taxon>Carex</taxon>
        <taxon>Carex subgen. Euthyceras</taxon>
    </lineage>
</organism>
<dbReference type="PROSITE" id="PS50135">
    <property type="entry name" value="ZF_ZZ_2"/>
    <property type="match status" value="1"/>
</dbReference>
<dbReference type="GO" id="GO:0061630">
    <property type="term" value="F:ubiquitin protein ligase activity"/>
    <property type="evidence" value="ECO:0007669"/>
    <property type="project" value="TreeGrafter"/>
</dbReference>
<dbReference type="Gene3D" id="3.30.60.90">
    <property type="match status" value="1"/>
</dbReference>
<dbReference type="Gene3D" id="3.30.40.10">
    <property type="entry name" value="Zinc/RING finger domain, C3HC4 (zinc finger)"/>
    <property type="match status" value="2"/>
</dbReference>
<dbReference type="Pfam" id="PF13445">
    <property type="entry name" value="zf-RING_UBOX"/>
    <property type="match status" value="1"/>
</dbReference>
<dbReference type="SUPFAM" id="SSF57850">
    <property type="entry name" value="RING/U-box"/>
    <property type="match status" value="3"/>
</dbReference>
<dbReference type="Pfam" id="PF13920">
    <property type="entry name" value="zf-C3HC4_3"/>
    <property type="match status" value="1"/>
</dbReference>
<name>A0A833QK26_9POAL</name>
<proteinExistence type="predicted"/>
<dbReference type="FunFam" id="3.30.40.10:FF:000489">
    <property type="entry name" value="E3 ubiquitin-protein ligase PRT1"/>
    <property type="match status" value="1"/>
</dbReference>
<keyword evidence="9" id="KW-1185">Reference proteome</keyword>
<dbReference type="InterPro" id="IPR000433">
    <property type="entry name" value="Znf_ZZ"/>
</dbReference>
<feature type="region of interest" description="Disordered" evidence="5">
    <location>
        <begin position="232"/>
        <end position="252"/>
    </location>
</feature>
<dbReference type="InterPro" id="IPR027370">
    <property type="entry name" value="Znf-RING_euk"/>
</dbReference>
<dbReference type="PANTHER" id="PTHR15898:SF13">
    <property type="entry name" value="BIFUNCTIONAL APOPTOSIS REGULATOR"/>
    <property type="match status" value="1"/>
</dbReference>
<gene>
    <name evidence="8" type="ORF">FCM35_KLT06681</name>
</gene>
<dbReference type="PROSITE" id="PS00518">
    <property type="entry name" value="ZF_RING_1"/>
    <property type="match status" value="1"/>
</dbReference>
<dbReference type="PANTHER" id="PTHR15898">
    <property type="entry name" value="BIFUNCTIONAL APOPTOSIS REGULATOR"/>
    <property type="match status" value="1"/>
</dbReference>
<dbReference type="InterPro" id="IPR017907">
    <property type="entry name" value="Znf_RING_CS"/>
</dbReference>
<dbReference type="FunFam" id="3.30.60.90:FF:000014">
    <property type="entry name" value="E3 ubiquitin-protein ligase PRT1"/>
    <property type="match status" value="1"/>
</dbReference>
<evidence type="ECO:0000256" key="4">
    <source>
        <dbReference type="PROSITE-ProRule" id="PRU00228"/>
    </source>
</evidence>
<dbReference type="SMART" id="SM00291">
    <property type="entry name" value="ZnF_ZZ"/>
    <property type="match status" value="1"/>
</dbReference>
<dbReference type="InterPro" id="IPR013083">
    <property type="entry name" value="Znf_RING/FYVE/PHD"/>
</dbReference>
<dbReference type="GO" id="GO:0008270">
    <property type="term" value="F:zinc ion binding"/>
    <property type="evidence" value="ECO:0007669"/>
    <property type="project" value="UniProtKB-KW"/>
</dbReference>
<feature type="domain" description="ZZ-type" evidence="7">
    <location>
        <begin position="270"/>
        <end position="334"/>
    </location>
</feature>